<dbReference type="SUPFAM" id="SSF53649">
    <property type="entry name" value="Alkaline phosphatase-like"/>
    <property type="match status" value="1"/>
</dbReference>
<dbReference type="InterPro" id="IPR017850">
    <property type="entry name" value="Alkaline_phosphatase_core_sf"/>
</dbReference>
<dbReference type="Pfam" id="PF01663">
    <property type="entry name" value="Phosphodiest"/>
    <property type="match status" value="1"/>
</dbReference>
<protein>
    <submittedName>
        <fullName evidence="2">Alkaline phosphatase family protein</fullName>
    </submittedName>
</protein>
<evidence type="ECO:0000313" key="3">
    <source>
        <dbReference type="Proteomes" id="UP001597139"/>
    </source>
</evidence>
<sequence length="529" mass="57866">METLLIGLDGVCRDVLEPMFDADRLPALASLFEDGVVGDLESQVPPWTPSAWPSLYTGVNPGKHGAFDFLAFDGYDWGLVNRTHVREHAIWELLDRHDTSSVVVNVPVTGPPREFDGALVPGYVSPEPPTCHPEGLLDELEAELGEYRVYAPSGVEGDEAIEWYRRLVEMRGEAFRLLAEREDPTFGFLQFQQTDTVFHERPADETAVHTVFEAVDEQVAETLEACDPDRVIVASDHGIGPYSEDEFRVNEYLAEMDYLRTTTGEGGMPSWSSIVREKEESASSVGGRLVALAATLGISSQRMGDLLDRLGLKDFVLRHVSTGTVRAGSERVDFADSAAYMRSRTELGVRINKAGRDPSGVVAPAEYSAVRDDLITALNEARAPDGEPIFDDVAPAEEFFDGPYADEAVDIVTIPAGFDRLLSAAIRGEVFGDPPDEWNHKRTGIVAMTGDGVDETAGLDGAHLFDVAPTVLSSLGLPPCDRMDGGTLAPIDGVEPEPYAPFDPRLERTEDDDVTERLSQLGYIDDNEY</sequence>
<accession>A0ABD6BU36</accession>
<dbReference type="Gene3D" id="3.40.720.10">
    <property type="entry name" value="Alkaline Phosphatase, subunit A"/>
    <property type="match status" value="1"/>
</dbReference>
<evidence type="ECO:0000256" key="1">
    <source>
        <dbReference type="SAM" id="MobiDB-lite"/>
    </source>
</evidence>
<dbReference type="InterPro" id="IPR002591">
    <property type="entry name" value="Phosphodiest/P_Trfase"/>
</dbReference>
<evidence type="ECO:0000313" key="2">
    <source>
        <dbReference type="EMBL" id="MFD1568617.1"/>
    </source>
</evidence>
<dbReference type="EMBL" id="JBHUCZ010000012">
    <property type="protein sequence ID" value="MFD1568617.1"/>
    <property type="molecule type" value="Genomic_DNA"/>
</dbReference>
<dbReference type="RefSeq" id="WP_267648115.1">
    <property type="nucleotide sequence ID" value="NZ_JANHGR010000003.1"/>
</dbReference>
<gene>
    <name evidence="2" type="ORF">ACFSAU_14065</name>
</gene>
<feature type="region of interest" description="Disordered" evidence="1">
    <location>
        <begin position="483"/>
        <end position="529"/>
    </location>
</feature>
<dbReference type="AlphaFoldDB" id="A0ABD6BU36"/>
<name>A0ABD6BU36_9EURY</name>
<keyword evidence="3" id="KW-1185">Reference proteome</keyword>
<organism evidence="2 3">
    <name type="scientific">Halolamina litorea</name>
    <dbReference type="NCBI Taxonomy" id="1515593"/>
    <lineage>
        <taxon>Archaea</taxon>
        <taxon>Methanobacteriati</taxon>
        <taxon>Methanobacteriota</taxon>
        <taxon>Stenosarchaea group</taxon>
        <taxon>Halobacteria</taxon>
        <taxon>Halobacteriales</taxon>
        <taxon>Haloferacaceae</taxon>
    </lineage>
</organism>
<reference evidence="2 3" key="1">
    <citation type="journal article" date="2019" name="Int. J. Syst. Evol. Microbiol.">
        <title>The Global Catalogue of Microorganisms (GCM) 10K type strain sequencing project: providing services to taxonomists for standard genome sequencing and annotation.</title>
        <authorList>
            <consortium name="The Broad Institute Genomics Platform"/>
            <consortium name="The Broad Institute Genome Sequencing Center for Infectious Disease"/>
            <person name="Wu L."/>
            <person name="Ma J."/>
        </authorList>
    </citation>
    <scope>NUCLEOTIDE SEQUENCE [LARGE SCALE GENOMIC DNA]</scope>
    <source>
        <strain evidence="2 3">CGMCC 1.12859</strain>
    </source>
</reference>
<comment type="caution">
    <text evidence="2">The sequence shown here is derived from an EMBL/GenBank/DDBJ whole genome shotgun (WGS) entry which is preliminary data.</text>
</comment>
<proteinExistence type="predicted"/>
<dbReference type="Proteomes" id="UP001597139">
    <property type="component" value="Unassembled WGS sequence"/>
</dbReference>